<feature type="transmembrane region" description="Helical" evidence="2">
    <location>
        <begin position="86"/>
        <end position="108"/>
    </location>
</feature>
<evidence type="ECO:0000256" key="2">
    <source>
        <dbReference type="SAM" id="Phobius"/>
    </source>
</evidence>
<keyword evidence="2" id="KW-1133">Transmembrane helix</keyword>
<evidence type="ECO:0000313" key="3">
    <source>
        <dbReference type="EMBL" id="ENY68533.1"/>
    </source>
</evidence>
<keyword evidence="2" id="KW-0472">Membrane</keyword>
<dbReference type="PATRIC" id="fig|1188233.3.peg.591"/>
<protein>
    <submittedName>
        <fullName evidence="3">Uncharacterized protein</fullName>
    </submittedName>
</protein>
<keyword evidence="1" id="KW-0175">Coiled coil</keyword>
<keyword evidence="2" id="KW-0812">Transmembrane</keyword>
<dbReference type="Proteomes" id="UP000013131">
    <property type="component" value="Unassembled WGS sequence"/>
</dbReference>
<dbReference type="STRING" id="1188233.MAU_6110"/>
<gene>
    <name evidence="3" type="ORF">MAU_6110</name>
</gene>
<dbReference type="EMBL" id="AORI01000012">
    <property type="protein sequence ID" value="ENY68533.1"/>
    <property type="molecule type" value="Genomic_DNA"/>
</dbReference>
<name>N9VA05_9BACT</name>
<dbReference type="OrthoDB" id="399091at2"/>
<proteinExistence type="predicted"/>
<accession>N9VA05</accession>
<evidence type="ECO:0000313" key="4">
    <source>
        <dbReference type="Proteomes" id="UP000013131"/>
    </source>
</evidence>
<keyword evidence="4" id="KW-1185">Reference proteome</keyword>
<dbReference type="eggNOG" id="ENOG5034B0Q">
    <property type="taxonomic scope" value="Bacteria"/>
</dbReference>
<dbReference type="RefSeq" id="WP_004425331.1">
    <property type="nucleotide sequence ID" value="NZ_AORI01000012.1"/>
</dbReference>
<dbReference type="AlphaFoldDB" id="N9VA05"/>
<organism evidence="3 4">
    <name type="scientific">Metamycoplasma auris 15026</name>
    <dbReference type="NCBI Taxonomy" id="1188233"/>
    <lineage>
        <taxon>Bacteria</taxon>
        <taxon>Bacillati</taxon>
        <taxon>Mycoplasmatota</taxon>
        <taxon>Mycoplasmoidales</taxon>
        <taxon>Metamycoplasmataceae</taxon>
        <taxon>Metamycoplasma</taxon>
    </lineage>
</organism>
<reference evidence="3 4" key="1">
    <citation type="journal article" date="2013" name="Genome Announc.">
        <title>Draft Genome Sequences of Mycoplasma auris and Mycoplasma yeatsii, Two Species of the Ear Canal of Caprinae.</title>
        <authorList>
            <person name="Dordet-Frisoni E."/>
            <person name="Baranowski E."/>
            <person name="Barre A."/>
            <person name="Blanchard A."/>
            <person name="Breton M."/>
            <person name="Couture C."/>
            <person name="Dupuy V."/>
            <person name="Gaurivaud P."/>
            <person name="Jacob D."/>
            <person name="Lemaitre C."/>
            <person name="Manso-Silvan L."/>
            <person name="Nikolski M."/>
            <person name="Nouvel L.X."/>
            <person name="Poumarat F."/>
            <person name="Sirand-Pugnet P."/>
            <person name="Thebault P."/>
            <person name="Theil S."/>
            <person name="Thiaucourt F."/>
            <person name="Citti C."/>
            <person name="Tardy F."/>
        </authorList>
    </citation>
    <scope>NUCLEOTIDE SEQUENCE [LARGE SCALE GENOMIC DNA]</scope>
    <source>
        <strain evidence="3 4">15026</strain>
    </source>
</reference>
<sequence length="617" mass="73866">MEENIETKKTTSNLDWNNIFDNPVKQVYDRLVGEYENACERVFQKYIVQNNEETNNLVANNVKDINRLQEEISNEKNRLKITKRQIQNGFILFFCFLVFGLFFLKFFISNNKIIHQFNDFKNARMKVIYEKINQNKNSFVSLFNRFSFTEWKSKILEELDINKINQINPNEFKFLIEKDGFYSYDAIEKYQVRNSCYYDILYTKEYWKNVITSNQKWVTIQTKDGPITRLISASHVEPTPFSYKKHIFVLPTNYKPNLNILENDKNLSKKDYDKLLKEGKFLLENPELYQYYNFAYNDKIGFIDYFKVKTQENFIEYAKHLKSRYPFGKIKNAIFASRNYEASLLPYSEEKNWFEKANLVNLYKPITLDYTFKIMCNLIKEAIIPIFKSISQAYLNINIASEVYKGNDRYLSDYYYEKSPKNNSSDTYLNIYDLINKTIKLNPYFFTTASPAKHIGIGLDSYITDEKENINSALLTLRMFSYWKEELIDSVWKNNEVIDVPYVKYHPLVEKKQLLYIRNYRFETNKKELYSKYIFYNDKRILLSNLNLIINELEPEAITSLTKVTSFDEICDLKLIDAYFEMYFDSDGLFIFINRELDEEEMNRLLNYFSINIETNN</sequence>
<evidence type="ECO:0000256" key="1">
    <source>
        <dbReference type="SAM" id="Coils"/>
    </source>
</evidence>
<feature type="coiled-coil region" evidence="1">
    <location>
        <begin position="51"/>
        <end position="85"/>
    </location>
</feature>
<comment type="caution">
    <text evidence="3">The sequence shown here is derived from an EMBL/GenBank/DDBJ whole genome shotgun (WGS) entry which is preliminary data.</text>
</comment>